<keyword evidence="4" id="KW-1185">Reference proteome</keyword>
<evidence type="ECO:0000256" key="2">
    <source>
        <dbReference type="SAM" id="Phobius"/>
    </source>
</evidence>
<keyword evidence="2" id="KW-0472">Membrane</keyword>
<feature type="compositionally biased region" description="Acidic residues" evidence="1">
    <location>
        <begin position="175"/>
        <end position="185"/>
    </location>
</feature>
<evidence type="ECO:0000256" key="1">
    <source>
        <dbReference type="SAM" id="MobiDB-lite"/>
    </source>
</evidence>
<sequence length="262" mass="27210">MDSVGEHGDEEFIDPISPRATPAVRDCFSEPSTAAVGRGMPPRRRSGGLEGLDLNSHSTELPQMNSFQGLVQSSPVRGNGPSRSTGGHAKRHDSGGDAVATVGKPFRSRRTAGSASAGSGDAATTAGVSGGVTPVFGTAAAASGGTPRATVIPTGAGSSGGTPLFPATGLEEVEAAGLEDEDEGFDLGYSMNFSSSDDEDDSSSDDSSSDDEDETLEVALNHLKMMQQYGAIACMLAGMYYHDTFMKKSKRRKTNHPDMKRK</sequence>
<gene>
    <name evidence="3" type="ORF">NCGR_LOCUS61273</name>
</gene>
<feature type="region of interest" description="Disordered" evidence="1">
    <location>
        <begin position="175"/>
        <end position="214"/>
    </location>
</feature>
<reference evidence="3" key="1">
    <citation type="submission" date="2020-10" db="EMBL/GenBank/DDBJ databases">
        <authorList>
            <person name="Han B."/>
            <person name="Lu T."/>
            <person name="Zhao Q."/>
            <person name="Huang X."/>
            <person name="Zhao Y."/>
        </authorList>
    </citation>
    <scope>NUCLEOTIDE SEQUENCE</scope>
</reference>
<accession>A0A811S436</accession>
<dbReference type="AlphaFoldDB" id="A0A811S436"/>
<dbReference type="EMBL" id="CAJGYO010000018">
    <property type="protein sequence ID" value="CAD6337175.1"/>
    <property type="molecule type" value="Genomic_DNA"/>
</dbReference>
<feature type="transmembrane region" description="Helical" evidence="2">
    <location>
        <begin position="225"/>
        <end position="242"/>
    </location>
</feature>
<evidence type="ECO:0000313" key="4">
    <source>
        <dbReference type="Proteomes" id="UP000604825"/>
    </source>
</evidence>
<feature type="region of interest" description="Disordered" evidence="1">
    <location>
        <begin position="151"/>
        <end position="170"/>
    </location>
</feature>
<evidence type="ECO:0000313" key="3">
    <source>
        <dbReference type="EMBL" id="CAD6337175.1"/>
    </source>
</evidence>
<keyword evidence="2" id="KW-0812">Transmembrane</keyword>
<feature type="compositionally biased region" description="Polar residues" evidence="1">
    <location>
        <begin position="55"/>
        <end position="85"/>
    </location>
</feature>
<feature type="compositionally biased region" description="Acidic residues" evidence="1">
    <location>
        <begin position="196"/>
        <end position="214"/>
    </location>
</feature>
<feature type="compositionally biased region" description="Low complexity" evidence="1">
    <location>
        <begin position="111"/>
        <end position="129"/>
    </location>
</feature>
<dbReference type="Proteomes" id="UP000604825">
    <property type="component" value="Unassembled WGS sequence"/>
</dbReference>
<protein>
    <submittedName>
        <fullName evidence="3">Uncharacterized protein</fullName>
    </submittedName>
</protein>
<keyword evidence="2" id="KW-1133">Transmembrane helix</keyword>
<organism evidence="3 4">
    <name type="scientific">Miscanthus lutarioriparius</name>
    <dbReference type="NCBI Taxonomy" id="422564"/>
    <lineage>
        <taxon>Eukaryota</taxon>
        <taxon>Viridiplantae</taxon>
        <taxon>Streptophyta</taxon>
        <taxon>Embryophyta</taxon>
        <taxon>Tracheophyta</taxon>
        <taxon>Spermatophyta</taxon>
        <taxon>Magnoliopsida</taxon>
        <taxon>Liliopsida</taxon>
        <taxon>Poales</taxon>
        <taxon>Poaceae</taxon>
        <taxon>PACMAD clade</taxon>
        <taxon>Panicoideae</taxon>
        <taxon>Andropogonodae</taxon>
        <taxon>Andropogoneae</taxon>
        <taxon>Saccharinae</taxon>
        <taxon>Miscanthus</taxon>
    </lineage>
</organism>
<proteinExistence type="predicted"/>
<comment type="caution">
    <text evidence="3">The sequence shown here is derived from an EMBL/GenBank/DDBJ whole genome shotgun (WGS) entry which is preliminary data.</text>
</comment>
<name>A0A811S436_9POAL</name>
<feature type="region of interest" description="Disordered" evidence="1">
    <location>
        <begin position="1"/>
        <end position="129"/>
    </location>
</feature>